<evidence type="ECO:0000256" key="2">
    <source>
        <dbReference type="ARBA" id="ARBA00022801"/>
    </source>
</evidence>
<feature type="region of interest" description="Disordered" evidence="5">
    <location>
        <begin position="1754"/>
        <end position="1799"/>
    </location>
</feature>
<evidence type="ECO:0000259" key="7">
    <source>
        <dbReference type="PROSITE" id="PS51194"/>
    </source>
</evidence>
<name>G2WRI9_VERDV</name>
<dbReference type="Pfam" id="PF00271">
    <property type="entry name" value="Helicase_C"/>
    <property type="match status" value="1"/>
</dbReference>
<dbReference type="InterPro" id="IPR014001">
    <property type="entry name" value="Helicase_ATP-bd"/>
</dbReference>
<dbReference type="GO" id="GO:0003676">
    <property type="term" value="F:nucleic acid binding"/>
    <property type="evidence" value="ECO:0007669"/>
    <property type="project" value="InterPro"/>
</dbReference>
<dbReference type="SMART" id="SM00487">
    <property type="entry name" value="DEXDc"/>
    <property type="match status" value="1"/>
</dbReference>
<dbReference type="Proteomes" id="UP000001611">
    <property type="component" value="Chromosome 2"/>
</dbReference>
<evidence type="ECO:0000259" key="6">
    <source>
        <dbReference type="PROSITE" id="PS51192"/>
    </source>
</evidence>
<dbReference type="RefSeq" id="XP_009649844.1">
    <property type="nucleotide sequence ID" value="XM_009651549.1"/>
</dbReference>
<dbReference type="PROSITE" id="PS51192">
    <property type="entry name" value="HELICASE_ATP_BIND_1"/>
    <property type="match status" value="1"/>
</dbReference>
<feature type="compositionally biased region" description="Basic and acidic residues" evidence="5">
    <location>
        <begin position="1196"/>
        <end position="1216"/>
    </location>
</feature>
<dbReference type="InterPro" id="IPR011545">
    <property type="entry name" value="DEAD/DEAH_box_helicase_dom"/>
</dbReference>
<sequence length="1818" mass="202274">MAEEDERDTSSGEEYTDSSDEETASTSSGEHTDPETLRLWYTNLLPRTVDIVGDFAGRELFVIHGEGLLRHCITEAKVDFQDGMQLLHAVYAVEKFLDELRQRGCNFDILFFNAHANAVLPESVAAENASIATAKFALARTVLIEHLKRHARNGGNVSDRRTNVTVFDDFDSEDFRRYRAENAVHFFLCNEGTSYGENDESVGAGRTVVLRHFIYRLVSEGYHVAVINDVQFMSSKIFTTLISGSNTRLADLDLPEGVSRSAENAALTSLIDQIKTPLVEQNIAGESADRLTVRELVVIAALKQILQSGNYGSEAAALLLHTALLGASSLSERLCGNASKALAGTQASFLDNFFRTARDIIKGLSQDASLDNLTWDIYDLVDGNILASLLQDEDACDSLSVRVLTRANLLRKALAEATDESKVSSIPQYDEDEDDEERAEESATQDRDTSVLPFSHPVFDKHLDSVQVRPDARSSKSTTAASIFEELSNWNKDKKPVDPRKPPPKLGFWAKKRHQKLMADIVTYSASLTNATGRIIDPEVVVSGTGNQAKVAKQVEKAKKVGGGKAKALAAAKALQASKHEKKGNTAIEHWKSTIAELDEEKNLVRRYGKTLRYIHNRPSEALAVVGPEGYLYMCNVLVLMWKKRCETTKRKLKGMHRTYSYEVDQTDSVAGIDIVALLWDRLLYIARSPNATPEVLKAVDLIKTCVNLPFPELVKNETASRDLSFKLSIKASNKDLAIPLNLTEFQLEHSGPYMERNFDSKPDDRVTFDPDAWQRKVLDTIDANNSLMVVAPTSAGKTFISFYAMKKILQANDDDVLVYVAPTKALVNQIAAEVAARYSKSYTREGKSVWAIHTRDYRVNNPTGCQVLVTVPHVLQTMLLAPSNSDRPSAWARRVKRIIFDEVHCIGQAEDGIVWEQLLLLAPCPIIALSATVGNAGEFHDWLAASQAQKGYKMELVVHNARYSDLRKFVYCPPKQLKMDVLAKQDQLPIPGIDQGEERNPRFFFTHPIAALLDINRGSLDDVSLEPRDCWTLWRCMVKHQTTDFPVAKSLDPGSTLPEIISKADILSWEAGLKDVLQKWMVVPESPFSAVRTELLGSAFVELQKDFVSQEKRLKERTTIIPLLYDLNENDSLPAIAFNYDRAQCEEALKTVLGHLSTKETAWKESSKEWKQKLADYEEWKKAGLKAAKAKPKKDRPAAGNKDDRQGGSRDDNKNSKMQTAQANASIEVSPWESFNPEDPLEQFSFGDRTRLSRTEFAEMTDDLSSDKVDQWLVQSLKRGLGVHHAGMNRRYRQVVEILFRKGYLGVVMATGTLALGVNMPCKTVIFNGDSVDLTALNYRQAAGRAGRRGFDLLGNVVFADIAPNRAFEIMSLRLPDLRGHFPVSTTLILRLFGLLSGTKNSDFATAAVNSLLSQSRLYLGGPEGGLAIKHHMRFSIEYLRRQHLLSEKGAPINYSSLVSHLYFTENAAFGFHALLKGGYFHRICGRINENPAAVLNQLVLVMSHLFGRQVIRTNDREYMEVIVRNSQSVIFLPRLPKAAERILVSHNRDTLNLFKGYVTSYASQHLSDSPDNVLPFTKTTVGAHEPTKAQVPFGRTPSPSIRSTFAALSGHTDESLSSVHDLCSTVRAGVFLEEATIPHVPVYPIDSDERLNAYIYDFFKHGDLVALTRDNRIKGGDVWFFLKDFSVVLATIVTSLTNYMRADADAEELGELDEGVAEDEVNFMPSQQTQRPAKASAAAAAAAPVTQTLPVRKKKKVADNWDDDDDEEAAQASGSSGDEETDSDGDMEDEENLPNVLKAFTQLKEEFDDKFFKIGA</sequence>
<dbReference type="GO" id="GO:0005524">
    <property type="term" value="F:ATP binding"/>
    <property type="evidence" value="ECO:0007669"/>
    <property type="project" value="UniProtKB-KW"/>
</dbReference>
<dbReference type="HOGENOM" id="CLU_002305_2_0_1"/>
<reference evidence="8 9" key="1">
    <citation type="submission" date="2008-03" db="EMBL/GenBank/DDBJ databases">
        <title>The Genome Sequence of Verticillium dahliae VdLs.17.</title>
        <authorList>
            <consortium name="The Broad Institute Genome Sequencing Platform"/>
            <person name="Ma L.-J.J."/>
            <person name="Klosterman S.J."/>
            <person name="Subbarao K."/>
            <person name="Dobinson K."/>
            <person name="Veronese P."/>
            <person name="Kang S."/>
            <person name="Gold S.E."/>
            <person name="Young S."/>
            <person name="Jaffe D."/>
            <person name="Gnerre S."/>
            <person name="Berlin A."/>
            <person name="Heiman D."/>
            <person name="Hepburn T."/>
            <person name="Sykes S."/>
            <person name="Alvarado L."/>
            <person name="Kodira C.D."/>
            <person name="Lander E."/>
            <person name="Galagan J."/>
            <person name="Nusbaum C."/>
            <person name="Birren B."/>
        </authorList>
    </citation>
    <scope>NUCLEOTIDE SEQUENCE [LARGE SCALE GENOMIC DNA]</scope>
    <source>
        <strain evidence="9">VdLs.17 / ATCC MYA-4575 / FGSC 10137</strain>
    </source>
</reference>
<dbReference type="InterPro" id="IPR055124">
    <property type="entry name" value="PIN-like_DDX60"/>
</dbReference>
<dbReference type="InterPro" id="IPR059032">
    <property type="entry name" value="WHD_DDX60"/>
</dbReference>
<keyword evidence="4" id="KW-0067">ATP-binding</keyword>
<keyword evidence="3 8" id="KW-0347">Helicase</keyword>
<dbReference type="OrthoDB" id="2320933at2759"/>
<evidence type="ECO:0000256" key="3">
    <source>
        <dbReference type="ARBA" id="ARBA00022806"/>
    </source>
</evidence>
<dbReference type="InterPro" id="IPR027417">
    <property type="entry name" value="P-loop_NTPase"/>
</dbReference>
<feature type="compositionally biased region" description="Acidic residues" evidence="5">
    <location>
        <begin position="429"/>
        <end position="439"/>
    </location>
</feature>
<dbReference type="STRING" id="498257.G2WRI9"/>
<feature type="domain" description="Helicase ATP-binding" evidence="6">
    <location>
        <begin position="779"/>
        <end position="952"/>
    </location>
</feature>
<dbReference type="SUPFAM" id="SSF52540">
    <property type="entry name" value="P-loop containing nucleoside triphosphate hydrolases"/>
    <property type="match status" value="1"/>
</dbReference>
<feature type="region of interest" description="Disordered" evidence="5">
    <location>
        <begin position="1"/>
        <end position="32"/>
    </location>
</feature>
<dbReference type="FunFam" id="3.40.50.300:FF:001039">
    <property type="entry name" value="ATP-dependent RNA helicase DDX60"/>
    <property type="match status" value="1"/>
</dbReference>
<dbReference type="GeneID" id="20701635"/>
<keyword evidence="9" id="KW-1185">Reference proteome</keyword>
<feature type="region of interest" description="Disordered" evidence="5">
    <location>
        <begin position="1186"/>
        <end position="1233"/>
    </location>
</feature>
<feature type="compositionally biased region" description="Acidic residues" evidence="5">
    <location>
        <begin position="1762"/>
        <end position="1771"/>
    </location>
</feature>
<dbReference type="PANTHER" id="PTHR44533">
    <property type="entry name" value="DEAD/H RNA HELICASE, PUTATIVE-RELATED"/>
    <property type="match status" value="1"/>
</dbReference>
<keyword evidence="1" id="KW-0547">Nucleotide-binding</keyword>
<dbReference type="PANTHER" id="PTHR44533:SF4">
    <property type="entry name" value="DEAD_H RNA HELICASE, PUTATIVE-RELATED"/>
    <property type="match status" value="1"/>
</dbReference>
<dbReference type="PROSITE" id="PS51194">
    <property type="entry name" value="HELICASE_CTER"/>
    <property type="match status" value="1"/>
</dbReference>
<dbReference type="EMBL" id="DS572695">
    <property type="protein sequence ID" value="EGY13490.1"/>
    <property type="molecule type" value="Genomic_DNA"/>
</dbReference>
<keyword evidence="2" id="KW-0378">Hydrolase</keyword>
<dbReference type="Gene3D" id="3.40.50.300">
    <property type="entry name" value="P-loop containing nucleotide triphosphate hydrolases"/>
    <property type="match status" value="2"/>
</dbReference>
<dbReference type="CDD" id="cd18795">
    <property type="entry name" value="SF2_C_Ski2"/>
    <property type="match status" value="1"/>
</dbReference>
<proteinExistence type="predicted"/>
<dbReference type="KEGG" id="vda:VDAG_00172"/>
<evidence type="ECO:0000256" key="4">
    <source>
        <dbReference type="ARBA" id="ARBA00022840"/>
    </source>
</evidence>
<gene>
    <name evidence="8" type="ORF">VDAG_00172</name>
</gene>
<dbReference type="InterPro" id="IPR001650">
    <property type="entry name" value="Helicase_C-like"/>
</dbReference>
<dbReference type="GO" id="GO:0016787">
    <property type="term" value="F:hydrolase activity"/>
    <property type="evidence" value="ECO:0007669"/>
    <property type="project" value="UniProtKB-KW"/>
</dbReference>
<evidence type="ECO:0000256" key="5">
    <source>
        <dbReference type="SAM" id="MobiDB-lite"/>
    </source>
</evidence>
<dbReference type="InParanoid" id="G2WRI9"/>
<dbReference type="Pfam" id="PF23002">
    <property type="entry name" value="PIN-like_DDX60"/>
    <property type="match status" value="1"/>
</dbReference>
<dbReference type="GO" id="GO:0004386">
    <property type="term" value="F:helicase activity"/>
    <property type="evidence" value="ECO:0007669"/>
    <property type="project" value="UniProtKB-KW"/>
</dbReference>
<evidence type="ECO:0000313" key="9">
    <source>
        <dbReference type="Proteomes" id="UP000001611"/>
    </source>
</evidence>
<feature type="compositionally biased region" description="Acidic residues" evidence="5">
    <location>
        <begin position="14"/>
        <end position="23"/>
    </location>
</feature>
<dbReference type="CDD" id="cd18025">
    <property type="entry name" value="DEXHc_DDX60"/>
    <property type="match status" value="1"/>
</dbReference>
<dbReference type="InterPro" id="IPR052431">
    <property type="entry name" value="SKI2_subfamily_helicases"/>
</dbReference>
<feature type="compositionally biased region" description="Basic and acidic residues" evidence="5">
    <location>
        <begin position="440"/>
        <end position="449"/>
    </location>
</feature>
<dbReference type="Pfam" id="PF00270">
    <property type="entry name" value="DEAD"/>
    <property type="match status" value="1"/>
</dbReference>
<dbReference type="SMART" id="SM00490">
    <property type="entry name" value="HELICc"/>
    <property type="match status" value="1"/>
</dbReference>
<organism evidence="8 9">
    <name type="scientific">Verticillium dahliae (strain VdLs.17 / ATCC MYA-4575 / FGSC 10137)</name>
    <name type="common">Verticillium wilt</name>
    <dbReference type="NCBI Taxonomy" id="498257"/>
    <lineage>
        <taxon>Eukaryota</taxon>
        <taxon>Fungi</taxon>
        <taxon>Dikarya</taxon>
        <taxon>Ascomycota</taxon>
        <taxon>Pezizomycotina</taxon>
        <taxon>Sordariomycetes</taxon>
        <taxon>Hypocreomycetidae</taxon>
        <taxon>Glomerellales</taxon>
        <taxon>Plectosphaerellaceae</taxon>
        <taxon>Verticillium</taxon>
    </lineage>
</organism>
<accession>G2WRI9</accession>
<feature type="compositionally biased region" description="Acidic residues" evidence="5">
    <location>
        <begin position="1779"/>
        <end position="1794"/>
    </location>
</feature>
<dbReference type="Pfam" id="PF26076">
    <property type="entry name" value="WHD_DDX60"/>
    <property type="match status" value="1"/>
</dbReference>
<feature type="region of interest" description="Disordered" evidence="5">
    <location>
        <begin position="421"/>
        <end position="453"/>
    </location>
</feature>
<evidence type="ECO:0000256" key="1">
    <source>
        <dbReference type="ARBA" id="ARBA00022741"/>
    </source>
</evidence>
<feature type="compositionally biased region" description="Polar residues" evidence="5">
    <location>
        <begin position="1217"/>
        <end position="1228"/>
    </location>
</feature>
<evidence type="ECO:0000313" key="8">
    <source>
        <dbReference type="EMBL" id="EGY13490.1"/>
    </source>
</evidence>
<dbReference type="GO" id="GO:0005737">
    <property type="term" value="C:cytoplasm"/>
    <property type="evidence" value="ECO:0007669"/>
    <property type="project" value="TreeGrafter"/>
</dbReference>
<dbReference type="eggNOG" id="KOG0949">
    <property type="taxonomic scope" value="Eukaryota"/>
</dbReference>
<dbReference type="OMA" id="GYFHRLC"/>
<feature type="domain" description="Helicase C-terminal" evidence="7">
    <location>
        <begin position="1237"/>
        <end position="1391"/>
    </location>
</feature>
<protein>
    <submittedName>
        <fullName evidence="8">DEAD/DEAH box helicase</fullName>
    </submittedName>
</protein>